<protein>
    <recommendedName>
        <fullName evidence="1">Methyltransferase type 11 domain-containing protein</fullName>
    </recommendedName>
</protein>
<keyword evidence="3" id="KW-1185">Reference proteome</keyword>
<dbReference type="InterPro" id="IPR029063">
    <property type="entry name" value="SAM-dependent_MTases_sf"/>
</dbReference>
<dbReference type="Pfam" id="PF08241">
    <property type="entry name" value="Methyltransf_11"/>
    <property type="match status" value="1"/>
</dbReference>
<gene>
    <name evidence="2" type="ORF">ETSY1_31800</name>
</gene>
<evidence type="ECO:0000313" key="2">
    <source>
        <dbReference type="EMBL" id="ETW95150.1"/>
    </source>
</evidence>
<dbReference type="SUPFAM" id="SSF53335">
    <property type="entry name" value="S-adenosyl-L-methionine-dependent methyltransferases"/>
    <property type="match status" value="1"/>
</dbReference>
<reference evidence="2 3" key="1">
    <citation type="journal article" date="2014" name="Nature">
        <title>An environmental bacterial taxon with a large and distinct metabolic repertoire.</title>
        <authorList>
            <person name="Wilson M.C."/>
            <person name="Mori T."/>
            <person name="Ruckert C."/>
            <person name="Uria A.R."/>
            <person name="Helf M.J."/>
            <person name="Takada K."/>
            <person name="Gernert C."/>
            <person name="Steffens U.A."/>
            <person name="Heycke N."/>
            <person name="Schmitt S."/>
            <person name="Rinke C."/>
            <person name="Helfrich E.J."/>
            <person name="Brachmann A.O."/>
            <person name="Gurgui C."/>
            <person name="Wakimoto T."/>
            <person name="Kracht M."/>
            <person name="Crusemann M."/>
            <person name="Hentschel U."/>
            <person name="Abe I."/>
            <person name="Matsunaga S."/>
            <person name="Kalinowski J."/>
            <person name="Takeyama H."/>
            <person name="Piel J."/>
        </authorList>
    </citation>
    <scope>NUCLEOTIDE SEQUENCE [LARGE SCALE GENOMIC DNA]</scope>
    <source>
        <strain evidence="3">TSY1</strain>
    </source>
</reference>
<organism evidence="2 3">
    <name type="scientific">Entotheonella factor</name>
    <dbReference type="NCBI Taxonomy" id="1429438"/>
    <lineage>
        <taxon>Bacteria</taxon>
        <taxon>Pseudomonadati</taxon>
        <taxon>Nitrospinota/Tectimicrobiota group</taxon>
        <taxon>Candidatus Tectimicrobiota</taxon>
        <taxon>Candidatus Entotheonellia</taxon>
        <taxon>Candidatus Entotheonellales</taxon>
        <taxon>Candidatus Entotheonellaceae</taxon>
        <taxon>Candidatus Entotheonella</taxon>
    </lineage>
</organism>
<feature type="domain" description="Methyltransferase type 11" evidence="1">
    <location>
        <begin position="57"/>
        <end position="154"/>
    </location>
</feature>
<accession>W4LBN4</accession>
<evidence type="ECO:0000259" key="1">
    <source>
        <dbReference type="Pfam" id="PF08241"/>
    </source>
</evidence>
<name>W4LBN4_ENTF1</name>
<dbReference type="EMBL" id="AZHW01000952">
    <property type="protein sequence ID" value="ETW95150.1"/>
    <property type="molecule type" value="Genomic_DNA"/>
</dbReference>
<dbReference type="InterPro" id="IPR013216">
    <property type="entry name" value="Methyltransf_11"/>
</dbReference>
<dbReference type="AlphaFoldDB" id="W4LBN4"/>
<dbReference type="GO" id="GO:0008757">
    <property type="term" value="F:S-adenosylmethionine-dependent methyltransferase activity"/>
    <property type="evidence" value="ECO:0007669"/>
    <property type="project" value="InterPro"/>
</dbReference>
<proteinExistence type="predicted"/>
<evidence type="ECO:0000313" key="3">
    <source>
        <dbReference type="Proteomes" id="UP000019141"/>
    </source>
</evidence>
<comment type="caution">
    <text evidence="2">The sequence shown here is derived from an EMBL/GenBank/DDBJ whole genome shotgun (WGS) entry which is preliminary data.</text>
</comment>
<dbReference type="InterPro" id="IPR050508">
    <property type="entry name" value="Methyltransf_Superfamily"/>
</dbReference>
<dbReference type="CDD" id="cd02440">
    <property type="entry name" value="AdoMet_MTases"/>
    <property type="match status" value="1"/>
</dbReference>
<dbReference type="Gene3D" id="3.40.50.150">
    <property type="entry name" value="Vaccinia Virus protein VP39"/>
    <property type="match status" value="1"/>
</dbReference>
<dbReference type="Proteomes" id="UP000019141">
    <property type="component" value="Unassembled WGS sequence"/>
</dbReference>
<dbReference type="PANTHER" id="PTHR42912">
    <property type="entry name" value="METHYLTRANSFERASE"/>
    <property type="match status" value="1"/>
</dbReference>
<sequence>MSTSNLTNSRYLQNDQYKDASNLNARLYLHQRYSTNQQGLHRWVFDQLAVPPTSRILELGCGAGELWWQNRERLPLGWAILLSDFSPGMLQEAQRKLRPCSRSFGWLMADAQQIPLADASVDAVMANHMLYHVPDLPRCMAEIQRVLKPGGRLYAATNGPRHLQQLRELHQRFGNREQAPDATLGLVFHLGNGEAHLAPWMTEVSLKRFDDALVVDEAEPLLAYMCSGLRYQVEPDQIESLRAFLEQEIAQHGAIRVEKDVGMFEAIR</sequence>
<dbReference type="HOGENOM" id="CLU_070643_0_0_7"/>